<comment type="caution">
    <text evidence="3">The sequence shown here is derived from an EMBL/GenBank/DDBJ whole genome shotgun (WGS) entry which is preliminary data.</text>
</comment>
<proteinExistence type="predicted"/>
<dbReference type="Proteomes" id="UP000000702">
    <property type="component" value="Unassembled WGS sequence"/>
</dbReference>
<dbReference type="EMBL" id="CAEQ01002484">
    <property type="protein sequence ID" value="CCD16877.1"/>
    <property type="molecule type" value="Genomic_DNA"/>
</dbReference>
<feature type="domain" description="GATOR2 complex protein MIO zinc-ribbon like" evidence="2">
    <location>
        <begin position="1140"/>
        <end position="1181"/>
    </location>
</feature>
<sequence>MRPIMAARGRKYFSRQPDSQNNFGLLIGHTLTYLGTHNSIKKSHIAADAGSQQNVTTEVGITDGNTSNLRVRYTVTLPHDFGAGPTCFGMASKQLYGGVDIAFVGGDNGVLCAVIMETGSITYAPGYGPCMMSMNTGNSVMTTSVWALASLENGSLTSRLSAGVARPKSHVSSAPPPEPVRRGTAGGTSVGTITWVYGKPLVFVGFLSGRIEWFQVTAGSGHSVGNGENTEPMGRGGFMTVAETPKRECVATASATHGLPSGMGGTDKSSNNKPHCSLRSSGVWGGGPSEKDDRSPAAYDCKNGVTTFLRVKSCHCSVDIPDTGGFLTSDCVSGSGHVVAGTQRAIYVFSIERPEAPVQKIYHTGCSYLACHPFLPLIACLWSDEAATACGKMLSYSGGSSSPSYFLNILEGDPDGGLVVVAEERMSGPANVNDTDDQCAHFNCSWKFSVDPQLAVCGIKEGVAQLFDFSLAREYWRDDETTAAISHDPKTLLQRRRYELNGCELSFPLSSHVSVGFVSAGLCEHWFSTTKLSAGATATPAQAPGGTDRRFVPSAFTSSHHATRSGVASAMRVRREEVLDSTPCTTHGPDPNVWSSFSAKEGNERLKANHAIARNTEPVVDAASYVVIVNAVGEIAVIPAYSPARIASLGSGCFAVGVRSTICLWNISAAGWGDDSKHVVSATRDEQYIKGGCSSGGEECSSSEHAIDIGARMRNRLAAGFGVFAASNVEAIRRLKDNHPGLIDEGILFSYIAALEKVGVVGGSGPVPSLTELLTLDTGPNTTQLTDHGLLPHNTAVVCRSSASPNDSRRLLLLYILEWIPKPHASMSQSNVRFTTRADVERAVAVDVLHRHRSRAAALLKQHQHLDPTYPAVAGMIDNYDLVVGSKCEYSTEMRERFLGHLSPWLRVVFTFENKKEEIYLNSDLPLWDRIAIALILEYNTAHLLELLHTCFAPQCNMVQRLLLFSGISARACGLMQEIVDCTADFQLAVCLFARVGVPAVNLRSKKPVDHESGAVSSCVSGAFSEKEADNVSGCDDEPIAAARYWTRWFAAYCAFLNDEQEFVLRAVFELQCRQLDDSTMLNECEDPSKTCKVRSTCDGDAPIGYPTSSNSSSSKLKLLGVGHRRCCVCNDAVRLGSSLLASSYAQCAACGHGGHVDHIQAWFAAHRLCAVFGCRCRCEASGGVF</sequence>
<feature type="region of interest" description="Disordered" evidence="1">
    <location>
        <begin position="255"/>
        <end position="296"/>
    </location>
</feature>
<gene>
    <name evidence="3" type="ORF">TCIL3000_0_17610</name>
</gene>
<dbReference type="VEuPathDB" id="TriTrypDB:TcIL3000_0_17610"/>
<evidence type="ECO:0000313" key="4">
    <source>
        <dbReference type="Proteomes" id="UP000000702"/>
    </source>
</evidence>
<accession>F9WHT2</accession>
<dbReference type="PANTHER" id="PTHR16453:SF9">
    <property type="entry name" value="GATOR COMPLEX PROTEIN MIOS"/>
    <property type="match status" value="1"/>
</dbReference>
<evidence type="ECO:0000313" key="3">
    <source>
        <dbReference type="EMBL" id="CCD16877.1"/>
    </source>
</evidence>
<dbReference type="InterPro" id="IPR031488">
    <property type="entry name" value="Zn_ribbon_mio"/>
</dbReference>
<evidence type="ECO:0000259" key="2">
    <source>
        <dbReference type="Pfam" id="PF17034"/>
    </source>
</evidence>
<reference evidence="4" key="1">
    <citation type="submission" date="2011-07" db="EMBL/GenBank/DDBJ databases">
        <title>Divergent evolution of antigenic variation in African trypanosomes.</title>
        <authorList>
            <person name="Jackson A.P."/>
            <person name="Berry A."/>
            <person name="Allison H.C."/>
            <person name="Burton P."/>
            <person name="Anderson J."/>
            <person name="Aslett M."/>
            <person name="Brown R."/>
            <person name="Corton N."/>
            <person name="Harris D."/>
            <person name="Hauser H."/>
            <person name="Gamble J."/>
            <person name="Gilderthorp R."/>
            <person name="McQuillan J."/>
            <person name="Quail M.A."/>
            <person name="Sanders M."/>
            <person name="Van Tonder A."/>
            <person name="Ginger M.L."/>
            <person name="Donelson J.E."/>
            <person name="Field M.C."/>
            <person name="Barry J.D."/>
            <person name="Berriman M."/>
            <person name="Hertz-Fowler C."/>
        </authorList>
    </citation>
    <scope>NUCLEOTIDE SEQUENCE [LARGE SCALE GENOMIC DNA]</scope>
    <source>
        <strain evidence="4">IL3000</strain>
    </source>
</reference>
<keyword evidence="4" id="KW-1185">Reference proteome</keyword>
<dbReference type="PANTHER" id="PTHR16453">
    <property type="entry name" value="WD40 DOMAIN-CONTAINING PROTEIN MIO FAMILY MEMBER"/>
    <property type="match status" value="1"/>
</dbReference>
<dbReference type="InterPro" id="IPR037593">
    <property type="entry name" value="MIOS/Sea4"/>
</dbReference>
<evidence type="ECO:0000256" key="1">
    <source>
        <dbReference type="SAM" id="MobiDB-lite"/>
    </source>
</evidence>
<feature type="region of interest" description="Disordered" evidence="1">
    <location>
        <begin position="164"/>
        <end position="186"/>
    </location>
</feature>
<name>F9WHT2_TRYCI</name>
<organism evidence="3 4">
    <name type="scientific">Trypanosoma congolense (strain IL3000)</name>
    <dbReference type="NCBI Taxonomy" id="1068625"/>
    <lineage>
        <taxon>Eukaryota</taxon>
        <taxon>Discoba</taxon>
        <taxon>Euglenozoa</taxon>
        <taxon>Kinetoplastea</taxon>
        <taxon>Metakinetoplastina</taxon>
        <taxon>Trypanosomatida</taxon>
        <taxon>Trypanosomatidae</taxon>
        <taxon>Trypanosoma</taxon>
        <taxon>Nannomonas</taxon>
    </lineage>
</organism>
<dbReference type="OMA" id="ENSCHER"/>
<dbReference type="GO" id="GO:0005737">
    <property type="term" value="C:cytoplasm"/>
    <property type="evidence" value="ECO:0007669"/>
    <property type="project" value="TreeGrafter"/>
</dbReference>
<reference evidence="3 4" key="2">
    <citation type="journal article" date="2012" name="Proc. Natl. Acad. Sci. U.S.A.">
        <title>Antigenic diversity is generated by distinct evolutionary mechanisms in African trypanosome species.</title>
        <authorList>
            <person name="Jackson A.P."/>
            <person name="Berry A."/>
            <person name="Aslett M."/>
            <person name="Allison H.C."/>
            <person name="Burton P."/>
            <person name="Vavrova-Anderson J."/>
            <person name="Brown R."/>
            <person name="Browne H."/>
            <person name="Corton N."/>
            <person name="Hauser H."/>
            <person name="Gamble J."/>
            <person name="Gilderthorp R."/>
            <person name="Marcello L."/>
            <person name="McQuillan J."/>
            <person name="Otto T.D."/>
            <person name="Quail M.A."/>
            <person name="Sanders M.J."/>
            <person name="van Tonder A."/>
            <person name="Ginger M.L."/>
            <person name="Field M.C."/>
            <person name="Barry J.D."/>
            <person name="Hertz-Fowler C."/>
            <person name="Berriman M."/>
        </authorList>
    </citation>
    <scope>NUCLEOTIDE SEQUENCE [LARGE SCALE GENOMIC DNA]</scope>
    <source>
        <strain evidence="3 4">IL3000</strain>
    </source>
</reference>
<dbReference type="Pfam" id="PF17034">
    <property type="entry name" value="zinc_ribbon_16"/>
    <property type="match status" value="1"/>
</dbReference>
<dbReference type="AlphaFoldDB" id="F9WHT2"/>
<protein>
    <submittedName>
        <fullName evidence="3">WGS project CAEQ00000000 data, annotated contig 693</fullName>
    </submittedName>
</protein>
<feature type="compositionally biased region" description="Polar residues" evidence="1">
    <location>
        <begin position="267"/>
        <end position="280"/>
    </location>
</feature>